<dbReference type="AlphaFoldDB" id="A0A3M2L288"/>
<evidence type="ECO:0000313" key="2">
    <source>
        <dbReference type="Proteomes" id="UP000279275"/>
    </source>
</evidence>
<proteinExistence type="predicted"/>
<dbReference type="RefSeq" id="WP_122189508.1">
    <property type="nucleotide sequence ID" value="NZ_RFFH01000008.1"/>
</dbReference>
<protein>
    <submittedName>
        <fullName evidence="1">DUF2505 domain-containing protein</fullName>
    </submittedName>
</protein>
<sequence length="161" mass="16799">MATPLAYTAHYALPAAKVRAALSDEQYWTTRLAEVGGPGAHLDSFSSDGARLKVEMTQAIPAADLPAQITAVRPGDLIIPRAETYDGDSGTFQAHVEGAPAQVHGTVTLSGDENSSTVTVAGTVEVAIPLFGKKIEAAVAEKLTELLAREAEFTGSWVAAH</sequence>
<dbReference type="InterPro" id="IPR019639">
    <property type="entry name" value="DUF2505"/>
</dbReference>
<evidence type="ECO:0000313" key="1">
    <source>
        <dbReference type="EMBL" id="RMI30840.1"/>
    </source>
</evidence>
<comment type="caution">
    <text evidence="1">The sequence shown here is derived from an EMBL/GenBank/DDBJ whole genome shotgun (WGS) entry which is preliminary data.</text>
</comment>
<dbReference type="Proteomes" id="UP000279275">
    <property type="component" value="Unassembled WGS sequence"/>
</dbReference>
<accession>A0A3M2L288</accession>
<organism evidence="1 2">
    <name type="scientific">Nocardia stercoris</name>
    <dbReference type="NCBI Taxonomy" id="2483361"/>
    <lineage>
        <taxon>Bacteria</taxon>
        <taxon>Bacillati</taxon>
        <taxon>Actinomycetota</taxon>
        <taxon>Actinomycetes</taxon>
        <taxon>Mycobacteriales</taxon>
        <taxon>Nocardiaceae</taxon>
        <taxon>Nocardia</taxon>
    </lineage>
</organism>
<reference evidence="1 2" key="1">
    <citation type="submission" date="2018-10" db="EMBL/GenBank/DDBJ databases">
        <title>Isolation from cow dung.</title>
        <authorList>
            <person name="Ling L."/>
        </authorList>
    </citation>
    <scope>NUCLEOTIDE SEQUENCE [LARGE SCALE GENOMIC DNA]</scope>
    <source>
        <strain evidence="1 2">NEAU-LL90</strain>
    </source>
</reference>
<dbReference type="OrthoDB" id="5178774at2"/>
<name>A0A3M2L288_9NOCA</name>
<gene>
    <name evidence="1" type="ORF">EBN03_19485</name>
</gene>
<dbReference type="Pfam" id="PF10698">
    <property type="entry name" value="DUF2505"/>
    <property type="match status" value="1"/>
</dbReference>
<dbReference type="SUPFAM" id="SSF55961">
    <property type="entry name" value="Bet v1-like"/>
    <property type="match status" value="1"/>
</dbReference>
<keyword evidence="2" id="KW-1185">Reference proteome</keyword>
<dbReference type="EMBL" id="RFFH01000008">
    <property type="protein sequence ID" value="RMI30840.1"/>
    <property type="molecule type" value="Genomic_DNA"/>
</dbReference>